<evidence type="ECO:0000313" key="3">
    <source>
        <dbReference type="Proteomes" id="UP000198854"/>
    </source>
</evidence>
<proteinExistence type="predicted"/>
<protein>
    <submittedName>
        <fullName evidence="2">Protein N-acetyltransferase, RimJ/RimL family</fullName>
    </submittedName>
</protein>
<dbReference type="Proteomes" id="UP000198854">
    <property type="component" value="Unassembled WGS sequence"/>
</dbReference>
<dbReference type="OrthoDB" id="9798081at2"/>
<accession>A0A1G8GAZ4</accession>
<name>A0A1G8GAZ4_9VIBR</name>
<dbReference type="PANTHER" id="PTHR43792">
    <property type="entry name" value="GNAT FAMILY, PUTATIVE (AFU_ORTHOLOGUE AFUA_3G00765)-RELATED-RELATED"/>
    <property type="match status" value="1"/>
</dbReference>
<dbReference type="Pfam" id="PF13302">
    <property type="entry name" value="Acetyltransf_3"/>
    <property type="match status" value="1"/>
</dbReference>
<dbReference type="SUPFAM" id="SSF55729">
    <property type="entry name" value="Acyl-CoA N-acyltransferases (Nat)"/>
    <property type="match status" value="1"/>
</dbReference>
<dbReference type="Gene3D" id="3.40.630.30">
    <property type="match status" value="1"/>
</dbReference>
<gene>
    <name evidence="2" type="ORF">SAMN04488136_13573</name>
</gene>
<keyword evidence="2" id="KW-0808">Transferase</keyword>
<dbReference type="RefSeq" id="WP_093278881.1">
    <property type="nucleotide sequence ID" value="NZ_FNDD01000035.1"/>
</dbReference>
<feature type="domain" description="N-acetyltransferase" evidence="1">
    <location>
        <begin position="4"/>
        <end position="202"/>
    </location>
</feature>
<organism evidence="2 3">
    <name type="scientific">Vibrio xiamenensis</name>
    <dbReference type="NCBI Taxonomy" id="861298"/>
    <lineage>
        <taxon>Bacteria</taxon>
        <taxon>Pseudomonadati</taxon>
        <taxon>Pseudomonadota</taxon>
        <taxon>Gammaproteobacteria</taxon>
        <taxon>Vibrionales</taxon>
        <taxon>Vibrionaceae</taxon>
        <taxon>Vibrio</taxon>
    </lineage>
</organism>
<dbReference type="InterPro" id="IPR051531">
    <property type="entry name" value="N-acetyltransferase"/>
</dbReference>
<dbReference type="PROSITE" id="PS51186">
    <property type="entry name" value="GNAT"/>
    <property type="match status" value="1"/>
</dbReference>
<reference evidence="2 3" key="1">
    <citation type="submission" date="2016-10" db="EMBL/GenBank/DDBJ databases">
        <authorList>
            <person name="de Groot N.N."/>
        </authorList>
    </citation>
    <scope>NUCLEOTIDE SEQUENCE [LARGE SCALE GENOMIC DNA]</scope>
    <source>
        <strain evidence="2 3">CGMCC 1.10228</strain>
    </source>
</reference>
<dbReference type="STRING" id="861298.SAMN04488136_13573"/>
<dbReference type="EMBL" id="FNDD01000035">
    <property type="protein sequence ID" value="SDH91441.1"/>
    <property type="molecule type" value="Genomic_DNA"/>
</dbReference>
<dbReference type="AlphaFoldDB" id="A0A1G8GAZ4"/>
<sequence length="216" mass="24724">MSRVTLRPISEQDLDVFACLFSDPQVMAYSEGRLSKPQVADWIESVKTQYQRQDGFGFYAITLERYTITLERHANNAFICPSVIGQRSFPKIDPNTSIVAGYCSLQRSSYTQQPELGYRLLPQFWRQGLAFEAVSLLLEYGFRELGFAEISAQIDPHNRRSQALAKRLGMSVSREIQPDGYDYPDQIWTLSHAQYQMLMPANADSSNYIERQKSKG</sequence>
<dbReference type="InterPro" id="IPR000182">
    <property type="entry name" value="GNAT_dom"/>
</dbReference>
<keyword evidence="3" id="KW-1185">Reference proteome</keyword>
<dbReference type="PANTHER" id="PTHR43792:SF1">
    <property type="entry name" value="N-ACETYLTRANSFERASE DOMAIN-CONTAINING PROTEIN"/>
    <property type="match status" value="1"/>
</dbReference>
<dbReference type="GO" id="GO:0016747">
    <property type="term" value="F:acyltransferase activity, transferring groups other than amino-acyl groups"/>
    <property type="evidence" value="ECO:0007669"/>
    <property type="project" value="InterPro"/>
</dbReference>
<evidence type="ECO:0000313" key="2">
    <source>
        <dbReference type="EMBL" id="SDH91441.1"/>
    </source>
</evidence>
<dbReference type="InterPro" id="IPR016181">
    <property type="entry name" value="Acyl_CoA_acyltransferase"/>
</dbReference>
<evidence type="ECO:0000259" key="1">
    <source>
        <dbReference type="PROSITE" id="PS51186"/>
    </source>
</evidence>